<comment type="caution">
    <text evidence="2">The sequence shown here is derived from an EMBL/GenBank/DDBJ whole genome shotgun (WGS) entry which is preliminary data.</text>
</comment>
<proteinExistence type="predicted"/>
<dbReference type="Proteomes" id="UP000762676">
    <property type="component" value="Unassembled WGS sequence"/>
</dbReference>
<evidence type="ECO:0000313" key="3">
    <source>
        <dbReference type="Proteomes" id="UP000762676"/>
    </source>
</evidence>
<dbReference type="EMBL" id="BMAT01012836">
    <property type="protein sequence ID" value="GFS00138.1"/>
    <property type="molecule type" value="Genomic_DNA"/>
</dbReference>
<evidence type="ECO:0008006" key="4">
    <source>
        <dbReference type="Google" id="ProtNLM"/>
    </source>
</evidence>
<dbReference type="AlphaFoldDB" id="A0AAV4HPP5"/>
<sequence>MRQGILTEIWHVKIRNEKVWKLSGQKPMEGEIGMRRWRWIGLWRRDQVLYARLSGREVTGSSPAVCRSTFHSLTHSVPRPVGSSGGSEGRRISFLSPCISV</sequence>
<protein>
    <recommendedName>
        <fullName evidence="4">PH domain-containing protein</fullName>
    </recommendedName>
</protein>
<name>A0AAV4HPP5_9GAST</name>
<evidence type="ECO:0000313" key="2">
    <source>
        <dbReference type="EMBL" id="GFS00138.1"/>
    </source>
</evidence>
<accession>A0AAV4HPP5</accession>
<feature type="region of interest" description="Disordered" evidence="1">
    <location>
        <begin position="76"/>
        <end position="101"/>
    </location>
</feature>
<keyword evidence="3" id="KW-1185">Reference proteome</keyword>
<gene>
    <name evidence="2" type="ORF">ElyMa_006390500</name>
</gene>
<organism evidence="2 3">
    <name type="scientific">Elysia marginata</name>
    <dbReference type="NCBI Taxonomy" id="1093978"/>
    <lineage>
        <taxon>Eukaryota</taxon>
        <taxon>Metazoa</taxon>
        <taxon>Spiralia</taxon>
        <taxon>Lophotrochozoa</taxon>
        <taxon>Mollusca</taxon>
        <taxon>Gastropoda</taxon>
        <taxon>Heterobranchia</taxon>
        <taxon>Euthyneura</taxon>
        <taxon>Panpulmonata</taxon>
        <taxon>Sacoglossa</taxon>
        <taxon>Placobranchoidea</taxon>
        <taxon>Plakobranchidae</taxon>
        <taxon>Elysia</taxon>
    </lineage>
</organism>
<evidence type="ECO:0000256" key="1">
    <source>
        <dbReference type="SAM" id="MobiDB-lite"/>
    </source>
</evidence>
<reference evidence="2 3" key="1">
    <citation type="journal article" date="2021" name="Elife">
        <title>Chloroplast acquisition without the gene transfer in kleptoplastic sea slugs, Plakobranchus ocellatus.</title>
        <authorList>
            <person name="Maeda T."/>
            <person name="Takahashi S."/>
            <person name="Yoshida T."/>
            <person name="Shimamura S."/>
            <person name="Takaki Y."/>
            <person name="Nagai Y."/>
            <person name="Toyoda A."/>
            <person name="Suzuki Y."/>
            <person name="Arimoto A."/>
            <person name="Ishii H."/>
            <person name="Satoh N."/>
            <person name="Nishiyama T."/>
            <person name="Hasebe M."/>
            <person name="Maruyama T."/>
            <person name="Minagawa J."/>
            <person name="Obokata J."/>
            <person name="Shigenobu S."/>
        </authorList>
    </citation>
    <scope>NUCLEOTIDE SEQUENCE [LARGE SCALE GENOMIC DNA]</scope>
</reference>